<evidence type="ECO:0000256" key="5">
    <source>
        <dbReference type="ARBA" id="ARBA00022505"/>
    </source>
</evidence>
<dbReference type="NCBIfam" id="TIGR00177">
    <property type="entry name" value="molyb_syn"/>
    <property type="match status" value="1"/>
</dbReference>
<evidence type="ECO:0000256" key="7">
    <source>
        <dbReference type="ARBA" id="ARBA00022723"/>
    </source>
</evidence>
<dbReference type="InterPro" id="IPR001453">
    <property type="entry name" value="MoaB/Mog_dom"/>
</dbReference>
<comment type="cofactor">
    <cofactor evidence="1 11">
        <name>Mg(2+)</name>
        <dbReference type="ChEBI" id="CHEBI:18420"/>
    </cofactor>
</comment>
<evidence type="ECO:0000256" key="4">
    <source>
        <dbReference type="ARBA" id="ARBA00010763"/>
    </source>
</evidence>
<dbReference type="InterPro" id="IPR036135">
    <property type="entry name" value="MoeA_linker/N_sf"/>
</dbReference>
<dbReference type="Proteomes" id="UP000281112">
    <property type="component" value="Unassembled WGS sequence"/>
</dbReference>
<dbReference type="GO" id="GO:0061599">
    <property type="term" value="F:molybdopterin molybdotransferase activity"/>
    <property type="evidence" value="ECO:0007669"/>
    <property type="project" value="UniProtKB-UniRule"/>
</dbReference>
<evidence type="ECO:0000256" key="10">
    <source>
        <dbReference type="ARBA" id="ARBA00047317"/>
    </source>
</evidence>
<dbReference type="PROSITE" id="PS01079">
    <property type="entry name" value="MOCF_BIOSYNTHESIS_2"/>
    <property type="match status" value="1"/>
</dbReference>
<dbReference type="FunFam" id="3.40.980.10:FF:000004">
    <property type="entry name" value="Molybdopterin molybdenumtransferase"/>
    <property type="match status" value="1"/>
</dbReference>
<dbReference type="InterPro" id="IPR005110">
    <property type="entry name" value="MoeA_linker/N"/>
</dbReference>
<dbReference type="Gene3D" id="2.40.340.10">
    <property type="entry name" value="MoeA, C-terminal, domain IV"/>
    <property type="match status" value="1"/>
</dbReference>
<gene>
    <name evidence="13" type="ORF">EES38_17250</name>
</gene>
<dbReference type="Pfam" id="PF00994">
    <property type="entry name" value="MoCF_biosynth"/>
    <property type="match status" value="1"/>
</dbReference>
<dbReference type="SUPFAM" id="SSF53218">
    <property type="entry name" value="Molybdenum cofactor biosynthesis proteins"/>
    <property type="match status" value="1"/>
</dbReference>
<dbReference type="OrthoDB" id="9804758at2"/>
<dbReference type="PANTHER" id="PTHR10192">
    <property type="entry name" value="MOLYBDOPTERIN BIOSYNTHESIS PROTEIN"/>
    <property type="match status" value="1"/>
</dbReference>
<reference evidence="13 14" key="1">
    <citation type="submission" date="2018-11" db="EMBL/GenBank/DDBJ databases">
        <title>Vibrio LJC006 sp. nov., isolated from seawater during the bloom of the enteromorpha.</title>
        <authorList>
            <person name="Liang J."/>
        </authorList>
    </citation>
    <scope>NUCLEOTIDE SEQUENCE [LARGE SCALE GENOMIC DNA]</scope>
    <source>
        <strain evidence="13 14">LJC006</strain>
    </source>
</reference>
<feature type="domain" description="MoaB/Mog" evidence="12">
    <location>
        <begin position="184"/>
        <end position="321"/>
    </location>
</feature>
<protein>
    <recommendedName>
        <fullName evidence="11">Molybdopterin molybdenumtransferase</fullName>
        <ecNumber evidence="11">2.10.1.1</ecNumber>
    </recommendedName>
</protein>
<keyword evidence="7 11" id="KW-0479">Metal-binding</keyword>
<evidence type="ECO:0000256" key="3">
    <source>
        <dbReference type="ARBA" id="ARBA00005046"/>
    </source>
</evidence>
<dbReference type="InterPro" id="IPR036688">
    <property type="entry name" value="MoeA_C_domain_IV_sf"/>
</dbReference>
<accession>A0A3N9TEH8</accession>
<keyword evidence="6 11" id="KW-0808">Transferase</keyword>
<evidence type="ECO:0000256" key="1">
    <source>
        <dbReference type="ARBA" id="ARBA00001946"/>
    </source>
</evidence>
<evidence type="ECO:0000256" key="8">
    <source>
        <dbReference type="ARBA" id="ARBA00022842"/>
    </source>
</evidence>
<evidence type="ECO:0000313" key="13">
    <source>
        <dbReference type="EMBL" id="RQW61855.1"/>
    </source>
</evidence>
<proteinExistence type="inferred from homology"/>
<dbReference type="Pfam" id="PF03453">
    <property type="entry name" value="MoeA_N"/>
    <property type="match status" value="1"/>
</dbReference>
<keyword evidence="9 11" id="KW-0501">Molybdenum cofactor biosynthesis</keyword>
<dbReference type="EC" id="2.10.1.1" evidence="11"/>
<dbReference type="Gene3D" id="3.40.980.10">
    <property type="entry name" value="MoaB/Mog-like domain"/>
    <property type="match status" value="1"/>
</dbReference>
<dbReference type="InterPro" id="IPR038987">
    <property type="entry name" value="MoeA-like"/>
</dbReference>
<evidence type="ECO:0000256" key="2">
    <source>
        <dbReference type="ARBA" id="ARBA00002901"/>
    </source>
</evidence>
<dbReference type="Gene3D" id="3.90.105.10">
    <property type="entry name" value="Molybdopterin biosynthesis moea protein, domain 2"/>
    <property type="match status" value="1"/>
</dbReference>
<comment type="similarity">
    <text evidence="4 11">Belongs to the MoeA family.</text>
</comment>
<dbReference type="PANTHER" id="PTHR10192:SF5">
    <property type="entry name" value="GEPHYRIN"/>
    <property type="match status" value="1"/>
</dbReference>
<keyword evidence="5 11" id="KW-0500">Molybdenum</keyword>
<comment type="catalytic activity">
    <reaction evidence="10">
        <text>adenylyl-molybdopterin + molybdate = Mo-molybdopterin + AMP + H(+)</text>
        <dbReference type="Rhea" id="RHEA:35047"/>
        <dbReference type="ChEBI" id="CHEBI:15378"/>
        <dbReference type="ChEBI" id="CHEBI:36264"/>
        <dbReference type="ChEBI" id="CHEBI:62727"/>
        <dbReference type="ChEBI" id="CHEBI:71302"/>
        <dbReference type="ChEBI" id="CHEBI:456215"/>
        <dbReference type="EC" id="2.10.1.1"/>
    </reaction>
</comment>
<evidence type="ECO:0000313" key="14">
    <source>
        <dbReference type="Proteomes" id="UP000281112"/>
    </source>
</evidence>
<dbReference type="InterPro" id="IPR005111">
    <property type="entry name" value="MoeA_C_domain_IV"/>
</dbReference>
<evidence type="ECO:0000259" key="12">
    <source>
        <dbReference type="SMART" id="SM00852"/>
    </source>
</evidence>
<keyword evidence="8 11" id="KW-0460">Magnesium</keyword>
<sequence length="407" mass="43590">MDCDFNAAKLLSFDEALANIVAQASPVLDTEKVSVFDIDGRVLAEGIKSSVNLPPYDNSAMDGYAVNLGFDQQTHSLPVIDTSLAGHPAQKSLSAGEAIRIMTGAKIPEGTTAVIMQENVTRTGDTIELNKLPKEHDNIRFTGEDIQIGSELFSEGHLLTFRDVALLSACGVSEVSVYKKVRIGLFSTGDELVEPGSVLASGQLYDSNRPMLFSMLNKLGVDVIDFGILEDNPDAIRAALNDASETSDIIITSGGVSVGDADYIKQILDELGEINFWKVAMKPGKPVAFGYLGQCAFIGLPGNPVSSAVTFDQLATPFIKTMQHHPSPLPKRMKALAINDFKKRPGRMDFQRGIATQNENGEWQVGSAGKQGSAILSAFSAANCHVLLSAESEGANKGDIVTIVHYQ</sequence>
<comment type="function">
    <text evidence="2 11">Catalyzes the insertion of molybdate into adenylated molybdopterin with the concomitant release of AMP.</text>
</comment>
<dbReference type="AlphaFoldDB" id="A0A3N9TEH8"/>
<organism evidence="13 14">
    <name type="scientific">Vibrio viridaestus</name>
    <dbReference type="NCBI Taxonomy" id="2487322"/>
    <lineage>
        <taxon>Bacteria</taxon>
        <taxon>Pseudomonadati</taxon>
        <taxon>Pseudomonadota</taxon>
        <taxon>Gammaproteobacteria</taxon>
        <taxon>Vibrionales</taxon>
        <taxon>Vibrionaceae</taxon>
        <taxon>Vibrio</taxon>
    </lineage>
</organism>
<dbReference type="GO" id="GO:0046872">
    <property type="term" value="F:metal ion binding"/>
    <property type="evidence" value="ECO:0007669"/>
    <property type="project" value="UniProtKB-UniRule"/>
</dbReference>
<evidence type="ECO:0000256" key="11">
    <source>
        <dbReference type="RuleBase" id="RU365090"/>
    </source>
</evidence>
<dbReference type="Gene3D" id="2.170.190.11">
    <property type="entry name" value="Molybdopterin biosynthesis moea protein, domain 3"/>
    <property type="match status" value="1"/>
</dbReference>
<comment type="caution">
    <text evidence="13">The sequence shown here is derived from an EMBL/GenBank/DDBJ whole genome shotgun (WGS) entry which is preliminary data.</text>
</comment>
<dbReference type="UniPathway" id="UPA00344"/>
<dbReference type="NCBIfam" id="NF045515">
    <property type="entry name" value="Glp_gephyrin"/>
    <property type="match status" value="1"/>
</dbReference>
<name>A0A3N9TEH8_9VIBR</name>
<dbReference type="EMBL" id="RJVQ01000009">
    <property type="protein sequence ID" value="RQW61855.1"/>
    <property type="molecule type" value="Genomic_DNA"/>
</dbReference>
<evidence type="ECO:0000256" key="6">
    <source>
        <dbReference type="ARBA" id="ARBA00022679"/>
    </source>
</evidence>
<dbReference type="SUPFAM" id="SSF63882">
    <property type="entry name" value="MoeA N-terminal region -like"/>
    <property type="match status" value="1"/>
</dbReference>
<dbReference type="InterPro" id="IPR008284">
    <property type="entry name" value="MoCF_biosynth_CS"/>
</dbReference>
<dbReference type="SUPFAM" id="SSF63867">
    <property type="entry name" value="MoeA C-terminal domain-like"/>
    <property type="match status" value="1"/>
</dbReference>
<dbReference type="GO" id="GO:0006777">
    <property type="term" value="P:Mo-molybdopterin cofactor biosynthetic process"/>
    <property type="evidence" value="ECO:0007669"/>
    <property type="project" value="UniProtKB-UniRule"/>
</dbReference>
<dbReference type="CDD" id="cd00887">
    <property type="entry name" value="MoeA"/>
    <property type="match status" value="1"/>
</dbReference>
<dbReference type="GO" id="GO:0005829">
    <property type="term" value="C:cytosol"/>
    <property type="evidence" value="ECO:0007669"/>
    <property type="project" value="TreeGrafter"/>
</dbReference>
<comment type="pathway">
    <text evidence="3 11">Cofactor biosynthesis; molybdopterin biosynthesis.</text>
</comment>
<dbReference type="SMART" id="SM00852">
    <property type="entry name" value="MoCF_biosynth"/>
    <property type="match status" value="1"/>
</dbReference>
<dbReference type="InterPro" id="IPR036425">
    <property type="entry name" value="MoaB/Mog-like_dom_sf"/>
</dbReference>
<dbReference type="RefSeq" id="WP_124938453.1">
    <property type="nucleotide sequence ID" value="NZ_RJVQ01000009.1"/>
</dbReference>
<evidence type="ECO:0000256" key="9">
    <source>
        <dbReference type="ARBA" id="ARBA00023150"/>
    </source>
</evidence>
<keyword evidence="14" id="KW-1185">Reference proteome</keyword>
<dbReference type="Pfam" id="PF03454">
    <property type="entry name" value="MoeA_C"/>
    <property type="match status" value="1"/>
</dbReference>